<comment type="caution">
    <text evidence="7">The sequence shown here is derived from an EMBL/GenBank/DDBJ whole genome shotgun (WGS) entry which is preliminary data.</text>
</comment>
<dbReference type="EMBL" id="JASCXW010000013">
    <property type="protein sequence ID" value="MDI6452904.1"/>
    <property type="molecule type" value="Genomic_DNA"/>
</dbReference>
<dbReference type="GO" id="GO:0016020">
    <property type="term" value="C:membrane"/>
    <property type="evidence" value="ECO:0007669"/>
    <property type="project" value="UniProtKB-SubCell"/>
</dbReference>
<dbReference type="Proteomes" id="UP001431532">
    <property type="component" value="Unassembled WGS sequence"/>
</dbReference>
<dbReference type="GO" id="GO:0009003">
    <property type="term" value="F:signal peptidase activity"/>
    <property type="evidence" value="ECO:0007669"/>
    <property type="project" value="UniProtKB-EC"/>
</dbReference>
<feature type="transmembrane region" description="Helical" evidence="6">
    <location>
        <begin position="13"/>
        <end position="32"/>
    </location>
</feature>
<dbReference type="NCBIfam" id="TIGR02228">
    <property type="entry name" value="sigpep_I_arch"/>
    <property type="match status" value="1"/>
</dbReference>
<dbReference type="AlphaFoldDB" id="A0AAW6UB63"/>
<proteinExistence type="predicted"/>
<dbReference type="EC" id="3.4.21.89" evidence="5"/>
<keyword evidence="2 6" id="KW-0812">Transmembrane</keyword>
<dbReference type="RefSeq" id="WP_282839328.1">
    <property type="nucleotide sequence ID" value="NZ_JASCXW010000013.1"/>
</dbReference>
<dbReference type="InterPro" id="IPR001733">
    <property type="entry name" value="Peptidase_S26B"/>
</dbReference>
<reference evidence="7" key="1">
    <citation type="submission" date="2023-05" db="EMBL/GenBank/DDBJ databases">
        <title>Mariniplasma microaerophilum sp. nov., a novel anaerobic mollicute isolated from terrestrial mud volcano, Taman Peninsula, Russia.</title>
        <authorList>
            <person name="Khomyakova M.A."/>
            <person name="Merkel A.Y."/>
            <person name="Slobodkin A.I."/>
        </authorList>
    </citation>
    <scope>NUCLEOTIDE SEQUENCE</scope>
    <source>
        <strain evidence="7">M4Ah</strain>
    </source>
</reference>
<dbReference type="SUPFAM" id="SSF51306">
    <property type="entry name" value="LexA/Signal peptidase"/>
    <property type="match status" value="1"/>
</dbReference>
<keyword evidence="3 6" id="KW-1133">Transmembrane helix</keyword>
<sequence length="185" mass="20963">MEKVVSKKMVLNAIFYLMTALLSGFILIQIFAPEHTIKLLGFRSYVVITDSMEPLYNIGDILIVKPVDPEDLQVGDVITFKMDINNNGEKEIVTHYIYSIQKVDGVRMYESISHKSILSNNQPDQWGNFTDEDIIGLVTSKIAYVGYIIIFFKILIQNPILLGLIILNIAIIVTIATLLKKNKKE</sequence>
<evidence type="ECO:0000256" key="5">
    <source>
        <dbReference type="NCBIfam" id="TIGR02228"/>
    </source>
</evidence>
<gene>
    <name evidence="7" type="ORF">QJ521_04955</name>
</gene>
<evidence type="ECO:0000256" key="3">
    <source>
        <dbReference type="ARBA" id="ARBA00022989"/>
    </source>
</evidence>
<keyword evidence="7" id="KW-0378">Hydrolase</keyword>
<organism evidence="7 8">
    <name type="scientific">Peloplasma aerotolerans</name>
    <dbReference type="NCBI Taxonomy" id="3044389"/>
    <lineage>
        <taxon>Bacteria</taxon>
        <taxon>Bacillati</taxon>
        <taxon>Mycoplasmatota</taxon>
        <taxon>Mollicutes</taxon>
        <taxon>Acholeplasmatales</taxon>
        <taxon>Acholeplasmataceae</taxon>
        <taxon>Peloplasma</taxon>
    </lineage>
</organism>
<evidence type="ECO:0000313" key="7">
    <source>
        <dbReference type="EMBL" id="MDI6452904.1"/>
    </source>
</evidence>
<evidence type="ECO:0000256" key="1">
    <source>
        <dbReference type="ARBA" id="ARBA00004370"/>
    </source>
</evidence>
<feature type="transmembrane region" description="Helical" evidence="6">
    <location>
        <begin position="160"/>
        <end position="179"/>
    </location>
</feature>
<evidence type="ECO:0000256" key="6">
    <source>
        <dbReference type="SAM" id="Phobius"/>
    </source>
</evidence>
<feature type="transmembrane region" description="Helical" evidence="6">
    <location>
        <begin position="134"/>
        <end position="154"/>
    </location>
</feature>
<keyword evidence="8" id="KW-1185">Reference proteome</keyword>
<evidence type="ECO:0000256" key="4">
    <source>
        <dbReference type="ARBA" id="ARBA00023136"/>
    </source>
</evidence>
<keyword evidence="4 6" id="KW-0472">Membrane</keyword>
<name>A0AAW6UB63_9MOLU</name>
<dbReference type="GO" id="GO:0006465">
    <property type="term" value="P:signal peptide processing"/>
    <property type="evidence" value="ECO:0007669"/>
    <property type="project" value="UniProtKB-UniRule"/>
</dbReference>
<dbReference type="InterPro" id="IPR036286">
    <property type="entry name" value="LexA/Signal_pep-like_sf"/>
</dbReference>
<protein>
    <recommendedName>
        <fullName evidence="5">Signal peptidase I</fullName>
        <ecNumber evidence="5">3.4.21.89</ecNumber>
    </recommendedName>
</protein>
<evidence type="ECO:0000256" key="2">
    <source>
        <dbReference type="ARBA" id="ARBA00022692"/>
    </source>
</evidence>
<comment type="subcellular location">
    <subcellularLocation>
        <location evidence="1">Membrane</location>
    </subcellularLocation>
</comment>
<dbReference type="CDD" id="cd06462">
    <property type="entry name" value="Peptidase_S24_S26"/>
    <property type="match status" value="1"/>
</dbReference>
<accession>A0AAW6UB63</accession>
<dbReference type="GO" id="GO:0004252">
    <property type="term" value="F:serine-type endopeptidase activity"/>
    <property type="evidence" value="ECO:0007669"/>
    <property type="project" value="UniProtKB-UniRule"/>
</dbReference>
<evidence type="ECO:0000313" key="8">
    <source>
        <dbReference type="Proteomes" id="UP001431532"/>
    </source>
</evidence>